<evidence type="ECO:0008006" key="3">
    <source>
        <dbReference type="Google" id="ProtNLM"/>
    </source>
</evidence>
<name>A0A5J5RVK3_GOSBA</name>
<evidence type="ECO:0000313" key="1">
    <source>
        <dbReference type="EMBL" id="KAB2035127.1"/>
    </source>
</evidence>
<protein>
    <recommendedName>
        <fullName evidence="3">Peptidase A2 domain-containing protein</fullName>
    </recommendedName>
</protein>
<reference evidence="2" key="1">
    <citation type="journal article" date="2020" name="Nat. Genet.">
        <title>Genomic diversifications of five Gossypium allopolyploid species and their impact on cotton improvement.</title>
        <authorList>
            <person name="Chen Z.J."/>
            <person name="Sreedasyam A."/>
            <person name="Ando A."/>
            <person name="Song Q."/>
            <person name="De Santiago L.M."/>
            <person name="Hulse-Kemp A.M."/>
            <person name="Ding M."/>
            <person name="Ye W."/>
            <person name="Kirkbride R.C."/>
            <person name="Jenkins J."/>
            <person name="Plott C."/>
            <person name="Lovell J."/>
            <person name="Lin Y.M."/>
            <person name="Vaughn R."/>
            <person name="Liu B."/>
            <person name="Simpson S."/>
            <person name="Scheffler B.E."/>
            <person name="Wen L."/>
            <person name="Saski C.A."/>
            <person name="Grover C.E."/>
            <person name="Hu G."/>
            <person name="Conover J.L."/>
            <person name="Carlson J.W."/>
            <person name="Shu S."/>
            <person name="Boston L.B."/>
            <person name="Williams M."/>
            <person name="Peterson D.G."/>
            <person name="McGee K."/>
            <person name="Jones D.C."/>
            <person name="Wendel J.F."/>
            <person name="Stelly D.M."/>
            <person name="Grimwood J."/>
            <person name="Schmutz J."/>
        </authorList>
    </citation>
    <scope>NUCLEOTIDE SEQUENCE [LARGE SCALE GENOMIC DNA]</scope>
    <source>
        <strain evidence="2">cv. 3-79</strain>
    </source>
</reference>
<dbReference type="InterPro" id="IPR021109">
    <property type="entry name" value="Peptidase_aspartic_dom_sf"/>
</dbReference>
<organism evidence="1 2">
    <name type="scientific">Gossypium barbadense</name>
    <name type="common">Sea Island cotton</name>
    <name type="synonym">Hibiscus barbadensis</name>
    <dbReference type="NCBI Taxonomy" id="3634"/>
    <lineage>
        <taxon>Eukaryota</taxon>
        <taxon>Viridiplantae</taxon>
        <taxon>Streptophyta</taxon>
        <taxon>Embryophyta</taxon>
        <taxon>Tracheophyta</taxon>
        <taxon>Spermatophyta</taxon>
        <taxon>Magnoliopsida</taxon>
        <taxon>eudicotyledons</taxon>
        <taxon>Gunneridae</taxon>
        <taxon>Pentapetalae</taxon>
        <taxon>rosids</taxon>
        <taxon>malvids</taxon>
        <taxon>Malvales</taxon>
        <taxon>Malvaceae</taxon>
        <taxon>Malvoideae</taxon>
        <taxon>Gossypium</taxon>
    </lineage>
</organism>
<dbReference type="CDD" id="cd00303">
    <property type="entry name" value="retropepsin_like"/>
    <property type="match status" value="1"/>
</dbReference>
<dbReference type="PANTHER" id="PTHR33240:SF15">
    <property type="entry name" value="GAG-PRO-LIKE PROTEIN"/>
    <property type="match status" value="1"/>
</dbReference>
<dbReference type="PANTHER" id="PTHR33240">
    <property type="entry name" value="OS08G0508500 PROTEIN"/>
    <property type="match status" value="1"/>
</dbReference>
<dbReference type="EMBL" id="CM018218">
    <property type="protein sequence ID" value="KAB2035127.1"/>
    <property type="molecule type" value="Genomic_DNA"/>
</dbReference>
<dbReference type="SUPFAM" id="SSF50630">
    <property type="entry name" value="Acid proteases"/>
    <property type="match status" value="1"/>
</dbReference>
<evidence type="ECO:0000313" key="2">
    <source>
        <dbReference type="Proteomes" id="UP000327439"/>
    </source>
</evidence>
<accession>A0A5J5RVK3</accession>
<proteinExistence type="predicted"/>
<gene>
    <name evidence="1" type="ORF">ES319_D04G130600v1</name>
</gene>
<dbReference type="AlphaFoldDB" id="A0A5J5RVK3"/>
<dbReference type="Gene3D" id="2.40.70.10">
    <property type="entry name" value="Acid Proteases"/>
    <property type="match status" value="1"/>
</dbReference>
<sequence length="126" mass="13845">MMVSAKITGFEVKRILVDSGSAVEVLSWGAYKEMGLKGQSLSVASPLYSFVNHPVEVRGTVTLAVTLGDVEHTTIECVQFYVVNHSIAYNAIFGRPIMRMINMVMTTYCIKIKFSTSTGVGFLRSN</sequence>
<dbReference type="Proteomes" id="UP000327439">
    <property type="component" value="Chromosome D04"/>
</dbReference>
<keyword evidence="2" id="KW-1185">Reference proteome</keyword>
<dbReference type="OrthoDB" id="1434300at2759"/>